<organism evidence="1">
    <name type="scientific">Dunaliella tertiolecta</name>
    <name type="common">Green alga</name>
    <dbReference type="NCBI Taxonomy" id="3047"/>
    <lineage>
        <taxon>Eukaryota</taxon>
        <taxon>Viridiplantae</taxon>
        <taxon>Chlorophyta</taxon>
        <taxon>core chlorophytes</taxon>
        <taxon>Chlorophyceae</taxon>
        <taxon>CS clade</taxon>
        <taxon>Chlamydomonadales</taxon>
        <taxon>Dunaliellaceae</taxon>
        <taxon>Dunaliella</taxon>
    </lineage>
</organism>
<dbReference type="AlphaFoldDB" id="A0A7S3VUQ1"/>
<accession>A0A7S3VUQ1</accession>
<reference evidence="1" key="1">
    <citation type="submission" date="2021-01" db="EMBL/GenBank/DDBJ databases">
        <authorList>
            <person name="Corre E."/>
            <person name="Pelletier E."/>
            <person name="Niang G."/>
            <person name="Scheremetjew M."/>
            <person name="Finn R."/>
            <person name="Kale V."/>
            <person name="Holt S."/>
            <person name="Cochrane G."/>
            <person name="Meng A."/>
            <person name="Brown T."/>
            <person name="Cohen L."/>
        </authorList>
    </citation>
    <scope>NUCLEOTIDE SEQUENCE</scope>
    <source>
        <strain evidence="1">CCMP1320</strain>
    </source>
</reference>
<gene>
    <name evidence="1" type="ORF">DTER00134_LOCUS20585</name>
</gene>
<protein>
    <submittedName>
        <fullName evidence="1">Uncharacterized protein</fullName>
    </submittedName>
</protein>
<proteinExistence type="predicted"/>
<name>A0A7S3VUQ1_DUNTE</name>
<dbReference type="EMBL" id="HBIP01033735">
    <property type="protein sequence ID" value="CAE0505512.1"/>
    <property type="molecule type" value="Transcribed_RNA"/>
</dbReference>
<sequence>MTATLALAVTQPPHPASCSTTAPLAVTATPPLAQCRLLRAPGMCLVGHQLTLCQPCYEGSLCASTMDLLASCHLRLPGLYQEQHRFPLMLERLKAVYGTTLEAGNARMPDHFDLQVTLSYGDHAIVCVSAWAG</sequence>
<evidence type="ECO:0000313" key="1">
    <source>
        <dbReference type="EMBL" id="CAE0505512.1"/>
    </source>
</evidence>